<dbReference type="GO" id="GO:0003984">
    <property type="term" value="F:acetolactate synthase activity"/>
    <property type="evidence" value="ECO:0007669"/>
    <property type="project" value="TreeGrafter"/>
</dbReference>
<evidence type="ECO:0000256" key="1">
    <source>
        <dbReference type="ARBA" id="ARBA00022741"/>
    </source>
</evidence>
<dbReference type="PROSITE" id="PS51671">
    <property type="entry name" value="ACT"/>
    <property type="match status" value="1"/>
</dbReference>
<accession>A0A067CMW7</accession>
<dbReference type="InterPro" id="IPR045865">
    <property type="entry name" value="ACT-like_dom_sf"/>
</dbReference>
<keyword evidence="6" id="KW-1185">Reference proteome</keyword>
<dbReference type="Gene3D" id="3.30.70.260">
    <property type="match status" value="1"/>
</dbReference>
<evidence type="ECO:0000256" key="3">
    <source>
        <dbReference type="SAM" id="MobiDB-lite"/>
    </source>
</evidence>
<evidence type="ECO:0000313" key="5">
    <source>
        <dbReference type="EMBL" id="KDO32039.1"/>
    </source>
</evidence>
<feature type="compositionally biased region" description="Polar residues" evidence="3">
    <location>
        <begin position="227"/>
        <end position="240"/>
    </location>
</feature>
<keyword evidence="2" id="KW-0067">ATP-binding</keyword>
<protein>
    <recommendedName>
        <fullName evidence="4">ACT domain-containing protein</fullName>
    </recommendedName>
</protein>
<name>A0A067CMW7_SAPPC</name>
<gene>
    <name evidence="5" type="ORF">SPRG_03256</name>
</gene>
<dbReference type="InterPro" id="IPR004789">
    <property type="entry name" value="Acetalactate_synth_ssu"/>
</dbReference>
<dbReference type="InterPro" id="IPR054480">
    <property type="entry name" value="AHAS_small-like_ACT"/>
</dbReference>
<dbReference type="GO" id="GO:0005524">
    <property type="term" value="F:ATP binding"/>
    <property type="evidence" value="ECO:0007669"/>
    <property type="project" value="UniProtKB-KW"/>
</dbReference>
<proteinExistence type="predicted"/>
<dbReference type="Pfam" id="PF22629">
    <property type="entry name" value="ACT_AHAS_ss"/>
    <property type="match status" value="1"/>
</dbReference>
<dbReference type="SUPFAM" id="SSF52540">
    <property type="entry name" value="P-loop containing nucleoside triphosphate hydrolases"/>
    <property type="match status" value="1"/>
</dbReference>
<dbReference type="InterPro" id="IPR027417">
    <property type="entry name" value="P-loop_NTPase"/>
</dbReference>
<dbReference type="KEGG" id="spar:SPRG_03256"/>
<dbReference type="GO" id="GO:0009099">
    <property type="term" value="P:L-valine biosynthetic process"/>
    <property type="evidence" value="ECO:0007669"/>
    <property type="project" value="TreeGrafter"/>
</dbReference>
<sequence length="481" mass="52997">MQRRSALGRHLASLVRGFCALPSASKEEERYFSLLVINRAGVLGQVATAFARHDANITSLTARPTHVPELSRMNISAILSAHKANRILRNLQCMVSVPFFHVTTAQQLLLDDACLVQSQALFRLAMPEAALSPVHKLIEAYNGSIIMKNEPSLLTPLTTAPSARDAHNTLVHVVNAPHLLNSFLHELQVLGATVLECQTSGPCFLDIYTQSTLVAKPVVDHPLEPNDTASSSSSAGPNTYSKERQRLHARIAAQLYFHPNLPSKLASPKFILLLGIPGSGKTSILSELDQTGRIVLNDFVNFDVDDITALLPEFYQAMLNIGLGNFAEAPPPGLSMDPHVRYSHCQEEAKYILNANLAHAMHERMNIILHGSGRSLDKYRSLLDSLDPSYEIHVMCVDVPIEMALDRVEARSRGYGRNVPREIVEGAATQILPHFRTLAEAVPNAHVFDSSTWPPALIWSKQGHEIVYHSKAHPIQDKYGL</sequence>
<dbReference type="InterPro" id="IPR002912">
    <property type="entry name" value="ACT_dom"/>
</dbReference>
<dbReference type="EMBL" id="KK583196">
    <property type="protein sequence ID" value="KDO32039.1"/>
    <property type="molecule type" value="Genomic_DNA"/>
</dbReference>
<dbReference type="PANTHER" id="PTHR30239">
    <property type="entry name" value="ACETOLACTATE SYNTHASE SMALL SUBUNIT"/>
    <property type="match status" value="1"/>
</dbReference>
<feature type="region of interest" description="Disordered" evidence="3">
    <location>
        <begin position="223"/>
        <end position="242"/>
    </location>
</feature>
<dbReference type="OrthoDB" id="111864at2759"/>
<dbReference type="RefSeq" id="XP_012197227.1">
    <property type="nucleotide sequence ID" value="XM_012341837.1"/>
</dbReference>
<dbReference type="GO" id="GO:0016301">
    <property type="term" value="F:kinase activity"/>
    <property type="evidence" value="ECO:0007669"/>
    <property type="project" value="InterPro"/>
</dbReference>
<dbReference type="GO" id="GO:0009097">
    <property type="term" value="P:isoleucine biosynthetic process"/>
    <property type="evidence" value="ECO:0007669"/>
    <property type="project" value="TreeGrafter"/>
</dbReference>
<dbReference type="AlphaFoldDB" id="A0A067CMW7"/>
<dbReference type="GO" id="GO:1990610">
    <property type="term" value="F:acetolactate synthase regulator activity"/>
    <property type="evidence" value="ECO:0007669"/>
    <property type="project" value="InterPro"/>
</dbReference>
<dbReference type="Pfam" id="PF06414">
    <property type="entry name" value="Zeta_toxin"/>
    <property type="match status" value="1"/>
</dbReference>
<dbReference type="SUPFAM" id="SSF55021">
    <property type="entry name" value="ACT-like"/>
    <property type="match status" value="1"/>
</dbReference>
<evidence type="ECO:0000313" key="6">
    <source>
        <dbReference type="Proteomes" id="UP000030745"/>
    </source>
</evidence>
<evidence type="ECO:0000259" key="4">
    <source>
        <dbReference type="PROSITE" id="PS51671"/>
    </source>
</evidence>
<dbReference type="GeneID" id="24125773"/>
<reference evidence="5 6" key="1">
    <citation type="journal article" date="2013" name="PLoS Genet.">
        <title>Distinctive expansion of potential virulence genes in the genome of the oomycete fish pathogen Saprolegnia parasitica.</title>
        <authorList>
            <person name="Jiang R.H."/>
            <person name="de Bruijn I."/>
            <person name="Haas B.J."/>
            <person name="Belmonte R."/>
            <person name="Lobach L."/>
            <person name="Christie J."/>
            <person name="van den Ackerveken G."/>
            <person name="Bottin A."/>
            <person name="Bulone V."/>
            <person name="Diaz-Moreno S.M."/>
            <person name="Dumas B."/>
            <person name="Fan L."/>
            <person name="Gaulin E."/>
            <person name="Govers F."/>
            <person name="Grenville-Briggs L.J."/>
            <person name="Horner N.R."/>
            <person name="Levin J.Z."/>
            <person name="Mammella M."/>
            <person name="Meijer H.J."/>
            <person name="Morris P."/>
            <person name="Nusbaum C."/>
            <person name="Oome S."/>
            <person name="Phillips A.J."/>
            <person name="van Rooyen D."/>
            <person name="Rzeszutek E."/>
            <person name="Saraiva M."/>
            <person name="Secombes C.J."/>
            <person name="Seidl M.F."/>
            <person name="Snel B."/>
            <person name="Stassen J.H."/>
            <person name="Sykes S."/>
            <person name="Tripathy S."/>
            <person name="van den Berg H."/>
            <person name="Vega-Arreguin J.C."/>
            <person name="Wawra S."/>
            <person name="Young S.K."/>
            <person name="Zeng Q."/>
            <person name="Dieguez-Uribeondo J."/>
            <person name="Russ C."/>
            <person name="Tyler B.M."/>
            <person name="van West P."/>
        </authorList>
    </citation>
    <scope>NUCLEOTIDE SEQUENCE [LARGE SCALE GENOMIC DNA]</scope>
    <source>
        <strain evidence="5 6">CBS 223.65</strain>
    </source>
</reference>
<dbReference type="InterPro" id="IPR010488">
    <property type="entry name" value="Zeta_toxin_domain"/>
</dbReference>
<dbReference type="OMA" id="IPPRLVW"/>
<feature type="domain" description="ACT" evidence="4">
    <location>
        <begin position="31"/>
        <end position="107"/>
    </location>
</feature>
<dbReference type="PANTHER" id="PTHR30239:SF0">
    <property type="entry name" value="ACETOLACTATE SYNTHASE SMALL SUBUNIT 1, CHLOROPLASTIC"/>
    <property type="match status" value="1"/>
</dbReference>
<organism evidence="5 6">
    <name type="scientific">Saprolegnia parasitica (strain CBS 223.65)</name>
    <dbReference type="NCBI Taxonomy" id="695850"/>
    <lineage>
        <taxon>Eukaryota</taxon>
        <taxon>Sar</taxon>
        <taxon>Stramenopiles</taxon>
        <taxon>Oomycota</taxon>
        <taxon>Saprolegniomycetes</taxon>
        <taxon>Saprolegniales</taxon>
        <taxon>Saprolegniaceae</taxon>
        <taxon>Saprolegnia</taxon>
    </lineage>
</organism>
<dbReference type="GO" id="GO:0005829">
    <property type="term" value="C:cytosol"/>
    <property type="evidence" value="ECO:0007669"/>
    <property type="project" value="TreeGrafter"/>
</dbReference>
<keyword evidence="1" id="KW-0547">Nucleotide-binding</keyword>
<dbReference type="Proteomes" id="UP000030745">
    <property type="component" value="Unassembled WGS sequence"/>
</dbReference>
<dbReference type="Gene3D" id="3.40.50.300">
    <property type="entry name" value="P-loop containing nucleotide triphosphate hydrolases"/>
    <property type="match status" value="1"/>
</dbReference>
<evidence type="ECO:0000256" key="2">
    <source>
        <dbReference type="ARBA" id="ARBA00022840"/>
    </source>
</evidence>
<dbReference type="VEuPathDB" id="FungiDB:SPRG_03256"/>